<gene>
    <name evidence="2" type="ORF">BDA96_10G290200</name>
</gene>
<dbReference type="Proteomes" id="UP000807115">
    <property type="component" value="Chromosome 10"/>
</dbReference>
<dbReference type="AlphaFoldDB" id="A0A921U2J7"/>
<protein>
    <submittedName>
        <fullName evidence="2">Uncharacterized protein</fullName>
    </submittedName>
</protein>
<sequence length="124" mass="14100">MPAPKWHLPICALYLYSSEHRPGNAAHATNANQRPRRVRRRREPTPDGRQRQAPHVGDERPATRLPAALDMSFMVLNVQSASLDFKGCALLDVQRKVCVCVCRLNLICSRDNCTHRKSFQLVKL</sequence>
<reference evidence="2" key="1">
    <citation type="journal article" date="2019" name="BMC Genomics">
        <title>A new reference genome for Sorghum bicolor reveals high levels of sequence similarity between sweet and grain genotypes: implications for the genetics of sugar metabolism.</title>
        <authorList>
            <person name="Cooper E.A."/>
            <person name="Brenton Z.W."/>
            <person name="Flinn B.S."/>
            <person name="Jenkins J."/>
            <person name="Shu S."/>
            <person name="Flowers D."/>
            <person name="Luo F."/>
            <person name="Wang Y."/>
            <person name="Xia P."/>
            <person name="Barry K."/>
            <person name="Daum C."/>
            <person name="Lipzen A."/>
            <person name="Yoshinaga Y."/>
            <person name="Schmutz J."/>
            <person name="Saski C."/>
            <person name="Vermerris W."/>
            <person name="Kresovich S."/>
        </authorList>
    </citation>
    <scope>NUCLEOTIDE SEQUENCE</scope>
</reference>
<dbReference type="EMBL" id="CM027689">
    <property type="protein sequence ID" value="KAG0515576.1"/>
    <property type="molecule type" value="Genomic_DNA"/>
</dbReference>
<evidence type="ECO:0000313" key="3">
    <source>
        <dbReference type="Proteomes" id="UP000807115"/>
    </source>
</evidence>
<accession>A0A921U2J7</accession>
<name>A0A921U2J7_SORBI</name>
<comment type="caution">
    <text evidence="2">The sequence shown here is derived from an EMBL/GenBank/DDBJ whole genome shotgun (WGS) entry which is preliminary data.</text>
</comment>
<organism evidence="2 3">
    <name type="scientific">Sorghum bicolor</name>
    <name type="common">Sorghum</name>
    <name type="synonym">Sorghum vulgare</name>
    <dbReference type="NCBI Taxonomy" id="4558"/>
    <lineage>
        <taxon>Eukaryota</taxon>
        <taxon>Viridiplantae</taxon>
        <taxon>Streptophyta</taxon>
        <taxon>Embryophyta</taxon>
        <taxon>Tracheophyta</taxon>
        <taxon>Spermatophyta</taxon>
        <taxon>Magnoliopsida</taxon>
        <taxon>Liliopsida</taxon>
        <taxon>Poales</taxon>
        <taxon>Poaceae</taxon>
        <taxon>PACMAD clade</taxon>
        <taxon>Panicoideae</taxon>
        <taxon>Andropogonodae</taxon>
        <taxon>Andropogoneae</taxon>
        <taxon>Sorghinae</taxon>
        <taxon>Sorghum</taxon>
    </lineage>
</organism>
<reference evidence="2" key="2">
    <citation type="submission" date="2020-10" db="EMBL/GenBank/DDBJ databases">
        <authorList>
            <person name="Cooper E.A."/>
            <person name="Brenton Z.W."/>
            <person name="Flinn B.S."/>
            <person name="Jenkins J."/>
            <person name="Shu S."/>
            <person name="Flowers D."/>
            <person name="Luo F."/>
            <person name="Wang Y."/>
            <person name="Xia P."/>
            <person name="Barry K."/>
            <person name="Daum C."/>
            <person name="Lipzen A."/>
            <person name="Yoshinaga Y."/>
            <person name="Schmutz J."/>
            <person name="Saski C."/>
            <person name="Vermerris W."/>
            <person name="Kresovich S."/>
        </authorList>
    </citation>
    <scope>NUCLEOTIDE SEQUENCE</scope>
</reference>
<feature type="region of interest" description="Disordered" evidence="1">
    <location>
        <begin position="22"/>
        <end position="62"/>
    </location>
</feature>
<feature type="compositionally biased region" description="Basic and acidic residues" evidence="1">
    <location>
        <begin position="43"/>
        <end position="62"/>
    </location>
</feature>
<evidence type="ECO:0000256" key="1">
    <source>
        <dbReference type="SAM" id="MobiDB-lite"/>
    </source>
</evidence>
<proteinExistence type="predicted"/>
<evidence type="ECO:0000313" key="2">
    <source>
        <dbReference type="EMBL" id="KAG0515576.1"/>
    </source>
</evidence>